<evidence type="ECO:0000256" key="2">
    <source>
        <dbReference type="ARBA" id="ARBA00008402"/>
    </source>
</evidence>
<dbReference type="Proteomes" id="UP000695000">
    <property type="component" value="Unplaced"/>
</dbReference>
<accession>A0ABM1MCG2</accession>
<dbReference type="InterPro" id="IPR019734">
    <property type="entry name" value="TPR_rpt"/>
</dbReference>
<evidence type="ECO:0000256" key="3">
    <source>
        <dbReference type="ARBA" id="ARBA00022737"/>
    </source>
</evidence>
<feature type="region of interest" description="Disordered" evidence="8">
    <location>
        <begin position="393"/>
        <end position="430"/>
    </location>
</feature>
<evidence type="ECO:0000256" key="6">
    <source>
        <dbReference type="PROSITE-ProRule" id="PRU00339"/>
    </source>
</evidence>
<dbReference type="GeneID" id="108559467"/>
<proteinExistence type="inferred from homology"/>
<comment type="subcellular location">
    <subcellularLocation>
        <location evidence="1">Nucleus</location>
    </subcellularLocation>
</comment>
<feature type="compositionally biased region" description="Acidic residues" evidence="8">
    <location>
        <begin position="120"/>
        <end position="130"/>
    </location>
</feature>
<feature type="repeat" description="TPR" evidence="6">
    <location>
        <begin position="247"/>
        <end position="280"/>
    </location>
</feature>
<dbReference type="SUPFAM" id="SSF48452">
    <property type="entry name" value="TPR-like"/>
    <property type="match status" value="1"/>
</dbReference>
<dbReference type="InterPro" id="IPR011990">
    <property type="entry name" value="TPR-like_helical_dom_sf"/>
</dbReference>
<dbReference type="InterPro" id="IPR019544">
    <property type="entry name" value="Tetratricopeptide_SHNi-TPR_dom"/>
</dbReference>
<dbReference type="RefSeq" id="XP_017772260.1">
    <property type="nucleotide sequence ID" value="XM_017916771.1"/>
</dbReference>
<reference evidence="11 12" key="1">
    <citation type="submission" date="2025-05" db="UniProtKB">
        <authorList>
            <consortium name="RefSeq"/>
        </authorList>
    </citation>
    <scope>IDENTIFICATION</scope>
    <source>
        <tissue evidence="11 12">Whole Larva</tissue>
    </source>
</reference>
<dbReference type="Pfam" id="PF13181">
    <property type="entry name" value="TPR_8"/>
    <property type="match status" value="1"/>
</dbReference>
<evidence type="ECO:0000256" key="1">
    <source>
        <dbReference type="ARBA" id="ARBA00004123"/>
    </source>
</evidence>
<feature type="coiled-coil region" evidence="7">
    <location>
        <begin position="260"/>
        <end position="287"/>
    </location>
</feature>
<evidence type="ECO:0000313" key="11">
    <source>
        <dbReference type="RefSeq" id="XP_017772260.1"/>
    </source>
</evidence>
<evidence type="ECO:0000256" key="8">
    <source>
        <dbReference type="SAM" id="MobiDB-lite"/>
    </source>
</evidence>
<evidence type="ECO:0000313" key="13">
    <source>
        <dbReference type="RefSeq" id="XP_017772262.1"/>
    </source>
</evidence>
<dbReference type="PANTHER" id="PTHR15081">
    <property type="entry name" value="NUCLEAR AUTOANTIGENIC SPERM PROTEIN NASP -RELATED"/>
    <property type="match status" value="1"/>
</dbReference>
<keyword evidence="10" id="KW-1185">Reference proteome</keyword>
<evidence type="ECO:0000259" key="9">
    <source>
        <dbReference type="Pfam" id="PF10516"/>
    </source>
</evidence>
<gene>
    <name evidence="11 12 13" type="primary">LOC108559467</name>
</gene>
<keyword evidence="3" id="KW-0677">Repeat</keyword>
<sequence>MATEAMVNKSPMELLAMGKKAFWAHEYSDAAAYLSRSSEMLMDEYKDDKHNSLGDVYLYYGKALLELVREDGDPLGDAVPKEIELEDETAEEEDVGEQDNDEGGTADRANESVDSVGAGGEEDGGNDDQDDAKNKSELANISINGEPATSRAMEDEEDGETPAEDAAAPKEEEPTDLQLAWEVLEMAKIILERRGEEGRLDYAECLVALGEVSMEGENFESAIADITAALEIQQERYTESKDKRHLAETYYKLGMALSANNNIQESINNYRKTVELLKNRMAVLEAIEIPGTSDANEIKDITNLLPDLDEKITDLCNYQTEAAATIKPEEEAPTVSSPVKMVNNITHLVRRKRKLEDVAVEAAEIAAKKAAAGEAAVAAAAATTAVAAAAASSCSSSSSSSGSASSTNTSTESSASPDASSTSSSSNASN</sequence>
<feature type="compositionally biased region" description="Acidic residues" evidence="8">
    <location>
        <begin position="154"/>
        <end position="163"/>
    </location>
</feature>
<evidence type="ECO:0000256" key="4">
    <source>
        <dbReference type="ARBA" id="ARBA00022803"/>
    </source>
</evidence>
<evidence type="ECO:0000256" key="5">
    <source>
        <dbReference type="ARBA" id="ARBA00023242"/>
    </source>
</evidence>
<dbReference type="Pfam" id="PF10516">
    <property type="entry name" value="SHNi-TPR"/>
    <property type="match status" value="1"/>
</dbReference>
<keyword evidence="4 6" id="KW-0802">TPR repeat</keyword>
<dbReference type="PANTHER" id="PTHR15081:SF1">
    <property type="entry name" value="NUCLEAR AUTOANTIGENIC SPERM PROTEIN"/>
    <property type="match status" value="1"/>
</dbReference>
<dbReference type="RefSeq" id="XP_017772261.1">
    <property type="nucleotide sequence ID" value="XM_017916772.1"/>
</dbReference>
<dbReference type="InterPro" id="IPR051730">
    <property type="entry name" value="NASP-like"/>
</dbReference>
<feature type="domain" description="Tetratricopeptide SHNi-TPR" evidence="9">
    <location>
        <begin position="203"/>
        <end position="237"/>
    </location>
</feature>
<dbReference type="PROSITE" id="PS50005">
    <property type="entry name" value="TPR"/>
    <property type="match status" value="1"/>
</dbReference>
<dbReference type="Gene3D" id="1.25.40.10">
    <property type="entry name" value="Tetratricopeptide repeat domain"/>
    <property type="match status" value="1"/>
</dbReference>
<evidence type="ECO:0000256" key="7">
    <source>
        <dbReference type="SAM" id="Coils"/>
    </source>
</evidence>
<organism evidence="10 13">
    <name type="scientific">Nicrophorus vespilloides</name>
    <name type="common">Boreal carrion beetle</name>
    <dbReference type="NCBI Taxonomy" id="110193"/>
    <lineage>
        <taxon>Eukaryota</taxon>
        <taxon>Metazoa</taxon>
        <taxon>Ecdysozoa</taxon>
        <taxon>Arthropoda</taxon>
        <taxon>Hexapoda</taxon>
        <taxon>Insecta</taxon>
        <taxon>Pterygota</taxon>
        <taxon>Neoptera</taxon>
        <taxon>Endopterygota</taxon>
        <taxon>Coleoptera</taxon>
        <taxon>Polyphaga</taxon>
        <taxon>Staphyliniformia</taxon>
        <taxon>Silphidae</taxon>
        <taxon>Nicrophorinae</taxon>
        <taxon>Nicrophorus</taxon>
    </lineage>
</organism>
<comment type="similarity">
    <text evidence="2">Belongs to the NASP family.</text>
</comment>
<dbReference type="SMART" id="SM00028">
    <property type="entry name" value="TPR"/>
    <property type="match status" value="2"/>
</dbReference>
<protein>
    <submittedName>
        <fullName evidence="11 12">Protein HGV2</fullName>
    </submittedName>
</protein>
<feature type="compositionally biased region" description="Acidic residues" evidence="8">
    <location>
        <begin position="84"/>
        <end position="104"/>
    </location>
</feature>
<dbReference type="RefSeq" id="XP_017772262.1">
    <property type="nucleotide sequence ID" value="XM_017916773.1"/>
</dbReference>
<evidence type="ECO:0000313" key="10">
    <source>
        <dbReference type="Proteomes" id="UP000695000"/>
    </source>
</evidence>
<evidence type="ECO:0000313" key="12">
    <source>
        <dbReference type="RefSeq" id="XP_017772261.1"/>
    </source>
</evidence>
<name>A0ABM1MCG2_NICVS</name>
<feature type="region of interest" description="Disordered" evidence="8">
    <location>
        <begin position="84"/>
        <end position="175"/>
    </location>
</feature>
<keyword evidence="7" id="KW-0175">Coiled coil</keyword>
<keyword evidence="5" id="KW-0539">Nucleus</keyword>